<comment type="caution">
    <text evidence="2">The sequence shown here is derived from an EMBL/GenBank/DDBJ whole genome shotgun (WGS) entry which is preliminary data.</text>
</comment>
<sequence length="229" mass="25209">MIRKRKSNCCLLFVGSLGQAGGLSPAQSAEPLLQQRGERSFTSRATLQATVEISVLRLRLHLLRRDLHHLWHRRAIAISTSKMTSCDGRIERKSQSRFRFPLISWSSAPRARRRLRRWPPLRRRCGHSSPTSLLHLQAVGINLPVLSPPRHKEAAAAITGTMRRRSLVSSDGVALCKTKIGRHREPQPAMTVTVAEEKMIGGSPDSDLGARLPPQIIGAATSSSVIGAS</sequence>
<organism evidence="2 3">
    <name type="scientific">Ficus carica</name>
    <name type="common">Common fig</name>
    <dbReference type="NCBI Taxonomy" id="3494"/>
    <lineage>
        <taxon>Eukaryota</taxon>
        <taxon>Viridiplantae</taxon>
        <taxon>Streptophyta</taxon>
        <taxon>Embryophyta</taxon>
        <taxon>Tracheophyta</taxon>
        <taxon>Spermatophyta</taxon>
        <taxon>Magnoliopsida</taxon>
        <taxon>eudicotyledons</taxon>
        <taxon>Gunneridae</taxon>
        <taxon>Pentapetalae</taxon>
        <taxon>rosids</taxon>
        <taxon>fabids</taxon>
        <taxon>Rosales</taxon>
        <taxon>Moraceae</taxon>
        <taxon>Ficeae</taxon>
        <taxon>Ficus</taxon>
    </lineage>
</organism>
<dbReference type="Proteomes" id="UP001187192">
    <property type="component" value="Unassembled WGS sequence"/>
</dbReference>
<keyword evidence="1" id="KW-0732">Signal</keyword>
<name>A0AA87Z798_FICCA</name>
<protein>
    <submittedName>
        <fullName evidence="2">Uncharacterized protein</fullName>
    </submittedName>
</protein>
<dbReference type="AlphaFoldDB" id="A0AA87Z798"/>
<gene>
    <name evidence="2" type="ORF">TIFTF001_039763</name>
</gene>
<evidence type="ECO:0000256" key="1">
    <source>
        <dbReference type="SAM" id="SignalP"/>
    </source>
</evidence>
<feature type="chain" id="PRO_5041635621" evidence="1">
    <location>
        <begin position="23"/>
        <end position="229"/>
    </location>
</feature>
<reference evidence="2" key="1">
    <citation type="submission" date="2023-07" db="EMBL/GenBank/DDBJ databases">
        <title>draft genome sequence of fig (Ficus carica).</title>
        <authorList>
            <person name="Takahashi T."/>
            <person name="Nishimura K."/>
        </authorList>
    </citation>
    <scope>NUCLEOTIDE SEQUENCE</scope>
</reference>
<feature type="signal peptide" evidence="1">
    <location>
        <begin position="1"/>
        <end position="22"/>
    </location>
</feature>
<evidence type="ECO:0000313" key="2">
    <source>
        <dbReference type="EMBL" id="GMN19266.1"/>
    </source>
</evidence>
<evidence type="ECO:0000313" key="3">
    <source>
        <dbReference type="Proteomes" id="UP001187192"/>
    </source>
</evidence>
<accession>A0AA87Z798</accession>
<keyword evidence="3" id="KW-1185">Reference proteome</keyword>
<proteinExistence type="predicted"/>
<dbReference type="EMBL" id="BTGU01001233">
    <property type="protein sequence ID" value="GMN19266.1"/>
    <property type="molecule type" value="Genomic_DNA"/>
</dbReference>